<dbReference type="SUPFAM" id="SSF140415">
    <property type="entry name" value="YppE-like"/>
    <property type="match status" value="1"/>
</dbReference>
<dbReference type="Gene3D" id="1.20.120.440">
    <property type="entry name" value="YppE-like"/>
    <property type="match status" value="1"/>
</dbReference>
<dbReference type="AlphaFoldDB" id="A0A4R6BMF5"/>
<keyword evidence="2" id="KW-1185">Reference proteome</keyword>
<comment type="caution">
    <text evidence="1">The sequence shown here is derived from an EMBL/GenBank/DDBJ whole genome shotgun (WGS) entry which is preliminary data.</text>
</comment>
<protein>
    <submittedName>
        <fullName evidence="1">DUF1798 family protein</fullName>
    </submittedName>
</protein>
<dbReference type="OrthoDB" id="2418117at2"/>
<accession>A0A4R6BMF5</accession>
<reference evidence="1 2" key="1">
    <citation type="submission" date="2019-01" db="EMBL/GenBank/DDBJ databases">
        <title>Draft genome sequences of the type strains of six Macrococcus species.</title>
        <authorList>
            <person name="Mazhar S."/>
            <person name="Altermann E."/>
            <person name="Hill C."/>
            <person name="Mcauliffe O."/>
        </authorList>
    </citation>
    <scope>NUCLEOTIDE SEQUENCE [LARGE SCALE GENOMIC DNA]</scope>
    <source>
        <strain evidence="1 2">CCM4809</strain>
    </source>
</reference>
<dbReference type="Pfam" id="PF08807">
    <property type="entry name" value="DUF1798"/>
    <property type="match status" value="1"/>
</dbReference>
<evidence type="ECO:0000313" key="2">
    <source>
        <dbReference type="Proteomes" id="UP000295328"/>
    </source>
</evidence>
<dbReference type="Proteomes" id="UP000295328">
    <property type="component" value="Unassembled WGS sequence"/>
</dbReference>
<dbReference type="InterPro" id="IPR023351">
    <property type="entry name" value="YppE-like_sf"/>
</dbReference>
<dbReference type="EMBL" id="SCWE01000001">
    <property type="protein sequence ID" value="TDM03009.1"/>
    <property type="molecule type" value="Genomic_DNA"/>
</dbReference>
<organism evidence="1 2">
    <name type="scientific">Macrococcus hajekii</name>
    <dbReference type="NCBI Taxonomy" id="198482"/>
    <lineage>
        <taxon>Bacteria</taxon>
        <taxon>Bacillati</taxon>
        <taxon>Bacillota</taxon>
        <taxon>Bacilli</taxon>
        <taxon>Bacillales</taxon>
        <taxon>Staphylococcaceae</taxon>
        <taxon>Macrococcus</taxon>
    </lineage>
</organism>
<dbReference type="InterPro" id="IPR014913">
    <property type="entry name" value="YppE-like"/>
</dbReference>
<gene>
    <name evidence="1" type="ORF">ERX37_02670</name>
</gene>
<evidence type="ECO:0000313" key="1">
    <source>
        <dbReference type="EMBL" id="TDM03009.1"/>
    </source>
</evidence>
<name>A0A4R6BMF5_9STAP</name>
<proteinExistence type="predicted"/>
<sequence>MKDFNIFLEGKCRILRYNIESLIDDIKKIEAYYDAARTGREFNFVLDIQPFTEQVDAHLSELMTHKTEILKLPLMNELKMKLFILHIRELSVECFFEKTSKKVFIDKLKAVQHDLHYLERKL</sequence>